<keyword evidence="1" id="KW-0472">Membrane</keyword>
<feature type="transmembrane region" description="Helical" evidence="1">
    <location>
        <begin position="12"/>
        <end position="31"/>
    </location>
</feature>
<keyword evidence="1" id="KW-1133">Transmembrane helix</keyword>
<dbReference type="EMBL" id="PP511697">
    <property type="protein sequence ID" value="XCD06654.1"/>
    <property type="molecule type" value="Genomic_DNA"/>
</dbReference>
<proteinExistence type="predicted"/>
<accession>A0AAU8B485</accession>
<sequence length="78" mass="9033">MFNELKKILFVVAKAILAFLPDSPFSVFVGYVQNMPFLGLINYFLPISECLAIFQAWTVCIAIFYSYQLIMRLVQMIE</sequence>
<evidence type="ECO:0000256" key="1">
    <source>
        <dbReference type="SAM" id="Phobius"/>
    </source>
</evidence>
<name>A0AAU8B485_9VIRU</name>
<feature type="transmembrane region" description="Helical" evidence="1">
    <location>
        <begin position="43"/>
        <end position="67"/>
    </location>
</feature>
<protein>
    <submittedName>
        <fullName evidence="2">Uncharacterized protein</fullName>
    </submittedName>
</protein>
<reference evidence="2" key="1">
    <citation type="submission" date="2024-03" db="EMBL/GenBank/DDBJ databases">
        <title>Diverse circular DNA viruses in blood, oral, and fecal samples of captive lemurs.</title>
        <authorList>
            <person name="Paietta E.N."/>
            <person name="Kraberger S."/>
            <person name="Lund M.C."/>
            <person name="Custer J.M."/>
            <person name="Vargas K.M."/>
            <person name="Ehmke E.E."/>
            <person name="Yoder A.D."/>
            <person name="Varsani A."/>
        </authorList>
    </citation>
    <scope>NUCLEOTIDE SEQUENCE</scope>
    <source>
        <strain evidence="2">Duke_25SF_178</strain>
    </source>
</reference>
<organism evidence="2">
    <name type="scientific">Dulem virus 72</name>
    <dbReference type="NCBI Taxonomy" id="3145783"/>
    <lineage>
        <taxon>Viruses</taxon>
        <taxon>Monodnaviria</taxon>
        <taxon>Loebvirae</taxon>
        <taxon>Hofneiviricota</taxon>
        <taxon>Faserviricetes</taxon>
        <taxon>Tubulavirales</taxon>
        <taxon>Inoviridae</taxon>
        <taxon>Inovirus</taxon>
    </lineage>
</organism>
<keyword evidence="1" id="KW-0812">Transmembrane</keyword>
<evidence type="ECO:0000313" key="2">
    <source>
        <dbReference type="EMBL" id="XCD06654.1"/>
    </source>
</evidence>